<evidence type="ECO:0000313" key="3">
    <source>
        <dbReference type="Proteomes" id="UP001596242"/>
    </source>
</evidence>
<evidence type="ECO:0000256" key="1">
    <source>
        <dbReference type="SAM" id="MobiDB-lite"/>
    </source>
</evidence>
<dbReference type="Proteomes" id="UP001596242">
    <property type="component" value="Unassembled WGS sequence"/>
</dbReference>
<feature type="compositionally biased region" description="Acidic residues" evidence="1">
    <location>
        <begin position="37"/>
        <end position="49"/>
    </location>
</feature>
<keyword evidence="3" id="KW-1185">Reference proteome</keyword>
<sequence length="226" mass="23921">GNKLDKRLSAGEKNGRKRMATLGAVYDAEPVPRDIDDIIADPDPDDDRDADAGTATDGADPPVRAPKARSKWLCGSVDDTAAEVVASVFDQAEARDPDHSRTWVVLVDGAPHQIDLINTEAQARGVKVHIGIDIVHVLEYLWGAGHGLHESGDKTIEAWVARTARTILAGDCGKAAAAIRAAAERAGIAAGDHKGIDDAVAYLTNKAEYLRYDTALTAGWPIATGI</sequence>
<accession>A0ABW1LTR6</accession>
<organism evidence="2 3">
    <name type="scientific">Streptomyces pratens</name>
    <dbReference type="NCBI Taxonomy" id="887456"/>
    <lineage>
        <taxon>Bacteria</taxon>
        <taxon>Bacillati</taxon>
        <taxon>Actinomycetota</taxon>
        <taxon>Actinomycetes</taxon>
        <taxon>Kitasatosporales</taxon>
        <taxon>Streptomycetaceae</taxon>
        <taxon>Streptomyces</taxon>
    </lineage>
</organism>
<protein>
    <submittedName>
        <fullName evidence="2">ISKra4 family transposase</fullName>
    </submittedName>
</protein>
<dbReference type="EMBL" id="JBHSPT010000009">
    <property type="protein sequence ID" value="MFC6054783.1"/>
    <property type="molecule type" value="Genomic_DNA"/>
</dbReference>
<gene>
    <name evidence="2" type="ORF">ACFP50_04680</name>
</gene>
<comment type="caution">
    <text evidence="2">The sequence shown here is derived from an EMBL/GenBank/DDBJ whole genome shotgun (WGS) entry which is preliminary data.</text>
</comment>
<reference evidence="3" key="1">
    <citation type="journal article" date="2019" name="Int. J. Syst. Evol. Microbiol.">
        <title>The Global Catalogue of Microorganisms (GCM) 10K type strain sequencing project: providing services to taxonomists for standard genome sequencing and annotation.</title>
        <authorList>
            <consortium name="The Broad Institute Genomics Platform"/>
            <consortium name="The Broad Institute Genome Sequencing Center for Infectious Disease"/>
            <person name="Wu L."/>
            <person name="Ma J."/>
        </authorList>
    </citation>
    <scope>NUCLEOTIDE SEQUENCE [LARGE SCALE GENOMIC DNA]</scope>
    <source>
        <strain evidence="3">JCM 12763</strain>
    </source>
</reference>
<feature type="compositionally biased region" description="Low complexity" evidence="1">
    <location>
        <begin position="52"/>
        <end position="62"/>
    </location>
</feature>
<proteinExistence type="predicted"/>
<evidence type="ECO:0000313" key="2">
    <source>
        <dbReference type="EMBL" id="MFC6054783.1"/>
    </source>
</evidence>
<feature type="compositionally biased region" description="Basic and acidic residues" evidence="1">
    <location>
        <begin position="1"/>
        <end position="14"/>
    </location>
</feature>
<feature type="non-terminal residue" evidence="2">
    <location>
        <position position="1"/>
    </location>
</feature>
<name>A0ABW1LTR6_9ACTN</name>
<feature type="non-terminal residue" evidence="2">
    <location>
        <position position="226"/>
    </location>
</feature>
<feature type="region of interest" description="Disordered" evidence="1">
    <location>
        <begin position="1"/>
        <end position="70"/>
    </location>
</feature>